<dbReference type="PANTHER" id="PTHR34408">
    <property type="entry name" value="FAMILY PROTEIN, PUTATIVE-RELATED"/>
    <property type="match status" value="1"/>
</dbReference>
<gene>
    <name evidence="1" type="ORF">SAMN04515674_101490</name>
</gene>
<dbReference type="EMBL" id="FOXH01000001">
    <property type="protein sequence ID" value="SFP14107.1"/>
    <property type="molecule type" value="Genomic_DNA"/>
</dbReference>
<evidence type="ECO:0000313" key="1">
    <source>
        <dbReference type="EMBL" id="SFP14107.1"/>
    </source>
</evidence>
<reference evidence="1 2" key="1">
    <citation type="submission" date="2016-10" db="EMBL/GenBank/DDBJ databases">
        <authorList>
            <person name="de Groot N.N."/>
        </authorList>
    </citation>
    <scope>NUCLEOTIDE SEQUENCE [LARGE SCALE GENOMIC DNA]</scope>
    <source>
        <strain evidence="2">E92,LMG 26720,CCM 7988</strain>
    </source>
</reference>
<protein>
    <submittedName>
        <fullName evidence="1">Putative chitinase</fullName>
    </submittedName>
</protein>
<dbReference type="STRING" id="1079859.SAMN04515674_101490"/>
<dbReference type="InterPro" id="IPR052354">
    <property type="entry name" value="Cell_Wall_Dynamics_Protein"/>
</dbReference>
<keyword evidence="2" id="KW-1185">Reference proteome</keyword>
<dbReference type="Proteomes" id="UP000199306">
    <property type="component" value="Unassembled WGS sequence"/>
</dbReference>
<organism evidence="1 2">
    <name type="scientific">Pseudarcicella hirudinis</name>
    <dbReference type="NCBI Taxonomy" id="1079859"/>
    <lineage>
        <taxon>Bacteria</taxon>
        <taxon>Pseudomonadati</taxon>
        <taxon>Bacteroidota</taxon>
        <taxon>Cytophagia</taxon>
        <taxon>Cytophagales</taxon>
        <taxon>Flectobacillaceae</taxon>
        <taxon>Pseudarcicella</taxon>
    </lineage>
</organism>
<dbReference type="SUPFAM" id="SSF53955">
    <property type="entry name" value="Lysozyme-like"/>
    <property type="match status" value="1"/>
</dbReference>
<proteinExistence type="predicted"/>
<dbReference type="Gene3D" id="1.10.530.10">
    <property type="match status" value="1"/>
</dbReference>
<dbReference type="InterPro" id="IPR023346">
    <property type="entry name" value="Lysozyme-like_dom_sf"/>
</dbReference>
<name>A0A1I5MXM3_9BACT</name>
<dbReference type="OrthoDB" id="882303at2"/>
<evidence type="ECO:0000313" key="2">
    <source>
        <dbReference type="Proteomes" id="UP000199306"/>
    </source>
</evidence>
<accession>A0A1I5MXM3</accession>
<dbReference type="RefSeq" id="WP_092011518.1">
    <property type="nucleotide sequence ID" value="NZ_FOXH01000001.1"/>
</dbReference>
<dbReference type="PANTHER" id="PTHR34408:SF2">
    <property type="entry name" value="CELL WALL-BINDING PROTEIN YWSB"/>
    <property type="match status" value="1"/>
</dbReference>
<sequence>MRITAKVLQAIGVPATRIDEHIDPINGAILFAKLSTSEQVAAFIANAAYETGFFLNLTENLNYTEERILQVFGRRITPAQAKLCARNPNKLGDWVYANRNGNGGVESGDGFRFRGRGYFHTTGRANYKALNGTVGRHILPDGSEADIDFTKKPLILSDPTFAALSAAQYWIDNKLSSCESFEAICIKINGGENGLDARKQIYTKLLNALKTI</sequence>
<dbReference type="AlphaFoldDB" id="A0A1I5MXM3"/>